<sequence>MRETMEVAGRNGENGLDHYGTVTTATTNIPLNLNHTAKATITDGNNYRNRYVTALRNGTWNVCFFRAYSKRVRCEEGGGGLEVEVELFIAIREVVENVRGDPNHGDPNTEHGYVAAKLLQSHFFVRFPSEHSRKHPCLVFLSVIFSLQRREEKRRESF</sequence>
<gene>
    <name evidence="1" type="ORF">TEA_000788</name>
</gene>
<comment type="caution">
    <text evidence="1">The sequence shown here is derived from an EMBL/GenBank/DDBJ whole genome shotgun (WGS) entry which is preliminary data.</text>
</comment>
<proteinExistence type="predicted"/>
<reference evidence="1 2" key="1">
    <citation type="journal article" date="2018" name="Proc. Natl. Acad. Sci. U.S.A.">
        <title>Draft genome sequence of Camellia sinensis var. sinensis provides insights into the evolution of the tea genome and tea quality.</title>
        <authorList>
            <person name="Wei C."/>
            <person name="Yang H."/>
            <person name="Wang S."/>
            <person name="Zhao J."/>
            <person name="Liu C."/>
            <person name="Gao L."/>
            <person name="Xia E."/>
            <person name="Lu Y."/>
            <person name="Tai Y."/>
            <person name="She G."/>
            <person name="Sun J."/>
            <person name="Cao H."/>
            <person name="Tong W."/>
            <person name="Gao Q."/>
            <person name="Li Y."/>
            <person name="Deng W."/>
            <person name="Jiang X."/>
            <person name="Wang W."/>
            <person name="Chen Q."/>
            <person name="Zhang S."/>
            <person name="Li H."/>
            <person name="Wu J."/>
            <person name="Wang P."/>
            <person name="Li P."/>
            <person name="Shi C."/>
            <person name="Zheng F."/>
            <person name="Jian J."/>
            <person name="Huang B."/>
            <person name="Shan D."/>
            <person name="Shi M."/>
            <person name="Fang C."/>
            <person name="Yue Y."/>
            <person name="Li F."/>
            <person name="Li D."/>
            <person name="Wei S."/>
            <person name="Han B."/>
            <person name="Jiang C."/>
            <person name="Yin Y."/>
            <person name="Xia T."/>
            <person name="Zhang Z."/>
            <person name="Bennetzen J.L."/>
            <person name="Zhao S."/>
            <person name="Wan X."/>
        </authorList>
    </citation>
    <scope>NUCLEOTIDE SEQUENCE [LARGE SCALE GENOMIC DNA]</scope>
    <source>
        <strain evidence="2">cv. Shuchazao</strain>
        <tissue evidence="1">Leaf</tissue>
    </source>
</reference>
<dbReference type="EMBL" id="SDRB02005890">
    <property type="protein sequence ID" value="THG13421.1"/>
    <property type="molecule type" value="Genomic_DNA"/>
</dbReference>
<name>A0A4S4EB52_CAMSN</name>
<evidence type="ECO:0000313" key="2">
    <source>
        <dbReference type="Proteomes" id="UP000306102"/>
    </source>
</evidence>
<accession>A0A4S4EB52</accession>
<keyword evidence="2" id="KW-1185">Reference proteome</keyword>
<protein>
    <submittedName>
        <fullName evidence="1">Uncharacterized protein</fullName>
    </submittedName>
</protein>
<organism evidence="1 2">
    <name type="scientific">Camellia sinensis var. sinensis</name>
    <name type="common">China tea</name>
    <dbReference type="NCBI Taxonomy" id="542762"/>
    <lineage>
        <taxon>Eukaryota</taxon>
        <taxon>Viridiplantae</taxon>
        <taxon>Streptophyta</taxon>
        <taxon>Embryophyta</taxon>
        <taxon>Tracheophyta</taxon>
        <taxon>Spermatophyta</taxon>
        <taxon>Magnoliopsida</taxon>
        <taxon>eudicotyledons</taxon>
        <taxon>Gunneridae</taxon>
        <taxon>Pentapetalae</taxon>
        <taxon>asterids</taxon>
        <taxon>Ericales</taxon>
        <taxon>Theaceae</taxon>
        <taxon>Camellia</taxon>
    </lineage>
</organism>
<evidence type="ECO:0000313" key="1">
    <source>
        <dbReference type="EMBL" id="THG13421.1"/>
    </source>
</evidence>
<dbReference type="Proteomes" id="UP000306102">
    <property type="component" value="Unassembled WGS sequence"/>
</dbReference>
<dbReference type="AlphaFoldDB" id="A0A4S4EB52"/>